<evidence type="ECO:0000259" key="2">
    <source>
        <dbReference type="Pfam" id="PF12770"/>
    </source>
</evidence>
<dbReference type="EMBL" id="CAACVJ010000002">
    <property type="protein sequence ID" value="VEP11298.1"/>
    <property type="molecule type" value="Genomic_DNA"/>
</dbReference>
<keyword evidence="1" id="KW-0175">Coiled coil</keyword>
<dbReference type="Proteomes" id="UP000320055">
    <property type="component" value="Unassembled WGS sequence"/>
</dbReference>
<gene>
    <name evidence="3" type="ORF">H1P_100002</name>
</gene>
<dbReference type="AlphaFoldDB" id="A0A563VIN4"/>
<dbReference type="OrthoDB" id="446317at2"/>
<sequence>MLFTFLRKIKQKRQWRSLVSGLLALTLSLAIYSYSEIQAQTPESASVLIKESQEYYDRGQFVAATQALQQAVQIYQKSGEPLQQARALSLLSLAYEQLGEWQQAETTITQSLSILDRLPESRESKPQNQSLQDLVRAQVLNRQGRWQLARGQAEAAVKTAEKAEFFYTRSGDTQGIFISKINQAQAWQTLGFFRRTNKILDELAQQLESQPLSLIQVSSLNSLGSLFRQQGKLERSSKIFSKSLALAQKLALDSEISQVLLNLGNTKQALASQARNLNDLERANNYQQQALEHYQQAIATATFPLDRIQAQLNQFSLLTASERTLKQKPNPNLVAQNFISPITQTLKELPASRQTIYARINFARNLMKMPSASKYEPIITAILNNAIAQARNFKDSRSESSAIGTLGQFYEQTERLQLAEKLTNSALAIAQGINAPDLSYKWEWQLGRLLAQEQRNQQAISAYTEAVNNLQLLRRDLVARNLDAQFSFREQVEPVYRQLVGLLLQSGETGEPSQQNLRQARKTIEALQLAQLENFFRSACLDAQPEQLDRIVESEPTTAVFYPIILPERFEVIVKLPGQSKLEHYKSDRSETDVKAILTQLQQYLKEPDRSSDVRKLSQQLYSWLIQPIATKLEASQIKTLVFVLDGALRNIPMGVLYDSGQQQYLLEKYAIAVAPGLQLLEPKPLSGKNLNALIGGLEEQRQVEGKEFSRLNNVGLELRQIQSQVNKSEQLFDRSFTTDNLRDLIDAKDFSVIHLATHGQFSSQLEETFILTWNQLLKIADLDDLLQLNNPQRNNIELLVLSACETAAGDERAALGLAGIAVRAGARSTLAALWAVDDLSTARLMGEFYRQLATNQISKAEALRRAQLELWKEPSQDWQRPYFWASYVLVGNWL</sequence>
<protein>
    <recommendedName>
        <fullName evidence="2">CHAT domain-containing protein</fullName>
    </recommendedName>
</protein>
<dbReference type="InterPro" id="IPR011990">
    <property type="entry name" value="TPR-like_helical_dom_sf"/>
</dbReference>
<feature type="domain" description="CHAT" evidence="2">
    <location>
        <begin position="616"/>
        <end position="893"/>
    </location>
</feature>
<evidence type="ECO:0000313" key="4">
    <source>
        <dbReference type="Proteomes" id="UP000320055"/>
    </source>
</evidence>
<name>A0A563VIN4_9CYAN</name>
<dbReference type="SUPFAM" id="SSF48452">
    <property type="entry name" value="TPR-like"/>
    <property type="match status" value="3"/>
</dbReference>
<organism evidence="3 4">
    <name type="scientific">Hyella patelloides LEGE 07179</name>
    <dbReference type="NCBI Taxonomy" id="945734"/>
    <lineage>
        <taxon>Bacteria</taxon>
        <taxon>Bacillati</taxon>
        <taxon>Cyanobacteriota</taxon>
        <taxon>Cyanophyceae</taxon>
        <taxon>Pleurocapsales</taxon>
        <taxon>Hyellaceae</taxon>
        <taxon>Hyella</taxon>
    </lineage>
</organism>
<evidence type="ECO:0000256" key="1">
    <source>
        <dbReference type="SAM" id="Coils"/>
    </source>
</evidence>
<dbReference type="Pfam" id="PF12770">
    <property type="entry name" value="CHAT"/>
    <property type="match status" value="1"/>
</dbReference>
<proteinExistence type="predicted"/>
<reference evidence="3 4" key="1">
    <citation type="submission" date="2019-01" db="EMBL/GenBank/DDBJ databases">
        <authorList>
            <person name="Brito A."/>
        </authorList>
    </citation>
    <scope>NUCLEOTIDE SEQUENCE [LARGE SCALE GENOMIC DNA]</scope>
    <source>
        <strain evidence="3">1</strain>
    </source>
</reference>
<dbReference type="SMART" id="SM00028">
    <property type="entry name" value="TPR"/>
    <property type="match status" value="4"/>
</dbReference>
<dbReference type="RefSeq" id="WP_144863721.1">
    <property type="nucleotide sequence ID" value="NZ_LR213773.1"/>
</dbReference>
<accession>A0A563VIN4</accession>
<dbReference type="PANTHER" id="PTHR10098">
    <property type="entry name" value="RAPSYN-RELATED"/>
    <property type="match status" value="1"/>
</dbReference>
<dbReference type="Gene3D" id="1.25.40.10">
    <property type="entry name" value="Tetratricopeptide repeat domain"/>
    <property type="match status" value="3"/>
</dbReference>
<dbReference type="InterPro" id="IPR024983">
    <property type="entry name" value="CHAT_dom"/>
</dbReference>
<keyword evidence="4" id="KW-1185">Reference proteome</keyword>
<dbReference type="InterPro" id="IPR019734">
    <property type="entry name" value="TPR_rpt"/>
</dbReference>
<feature type="coiled-coil region" evidence="1">
    <location>
        <begin position="263"/>
        <end position="297"/>
    </location>
</feature>
<dbReference type="PANTHER" id="PTHR10098:SF112">
    <property type="entry name" value="SLR0380 PROTEIN"/>
    <property type="match status" value="1"/>
</dbReference>
<evidence type="ECO:0000313" key="3">
    <source>
        <dbReference type="EMBL" id="VEP11298.1"/>
    </source>
</evidence>